<organism evidence="5 6">
    <name type="scientific">Aspergillus sclerotioniger CBS 115572</name>
    <dbReference type="NCBI Taxonomy" id="1450535"/>
    <lineage>
        <taxon>Eukaryota</taxon>
        <taxon>Fungi</taxon>
        <taxon>Dikarya</taxon>
        <taxon>Ascomycota</taxon>
        <taxon>Pezizomycotina</taxon>
        <taxon>Eurotiomycetes</taxon>
        <taxon>Eurotiomycetidae</taxon>
        <taxon>Eurotiales</taxon>
        <taxon>Aspergillaceae</taxon>
        <taxon>Aspergillus</taxon>
        <taxon>Aspergillus subgen. Circumdati</taxon>
    </lineage>
</organism>
<evidence type="ECO:0000256" key="1">
    <source>
        <dbReference type="ARBA" id="ARBA00007447"/>
    </source>
</evidence>
<feature type="signal peptide" evidence="3">
    <location>
        <begin position="1"/>
        <end position="23"/>
    </location>
</feature>
<evidence type="ECO:0000256" key="2">
    <source>
        <dbReference type="ARBA" id="ARBA00022801"/>
    </source>
</evidence>
<keyword evidence="2" id="KW-0378">Hydrolase</keyword>
<accession>A0A317W0L3</accession>
<protein>
    <submittedName>
        <fullName evidence="5">Acid protease</fullName>
    </submittedName>
</protein>
<evidence type="ECO:0000256" key="3">
    <source>
        <dbReference type="SAM" id="SignalP"/>
    </source>
</evidence>
<evidence type="ECO:0000313" key="5">
    <source>
        <dbReference type="EMBL" id="PWY79525.1"/>
    </source>
</evidence>
<dbReference type="Pfam" id="PF00026">
    <property type="entry name" value="Asp"/>
    <property type="match status" value="1"/>
</dbReference>
<dbReference type="GO" id="GO:0006508">
    <property type="term" value="P:proteolysis"/>
    <property type="evidence" value="ECO:0007669"/>
    <property type="project" value="UniProtKB-KW"/>
</dbReference>
<dbReference type="PROSITE" id="PS51767">
    <property type="entry name" value="PEPTIDASE_A1"/>
    <property type="match status" value="1"/>
</dbReference>
<dbReference type="InterPro" id="IPR021109">
    <property type="entry name" value="Peptidase_aspartic_dom_sf"/>
</dbReference>
<dbReference type="AlphaFoldDB" id="A0A317W0L3"/>
<dbReference type="GO" id="GO:0004190">
    <property type="term" value="F:aspartic-type endopeptidase activity"/>
    <property type="evidence" value="ECO:0007669"/>
    <property type="project" value="InterPro"/>
</dbReference>
<dbReference type="PANTHER" id="PTHR47966">
    <property type="entry name" value="BETA-SITE APP-CLEAVING ENZYME, ISOFORM A-RELATED"/>
    <property type="match status" value="1"/>
</dbReference>
<proteinExistence type="inferred from homology"/>
<dbReference type="GeneID" id="37114443"/>
<comment type="caution">
    <text evidence="5">The sequence shown here is derived from an EMBL/GenBank/DDBJ whole genome shotgun (WGS) entry which is preliminary data.</text>
</comment>
<keyword evidence="3" id="KW-0732">Signal</keyword>
<dbReference type="EMBL" id="MSFK01000023">
    <property type="protein sequence ID" value="PWY79525.1"/>
    <property type="molecule type" value="Genomic_DNA"/>
</dbReference>
<dbReference type="PANTHER" id="PTHR47966:SF65">
    <property type="entry name" value="ASPARTIC-TYPE ENDOPEPTIDASE"/>
    <property type="match status" value="1"/>
</dbReference>
<sequence>MRLFSYTATWCGLFLYAIATSTSLPSRESSAVSFPLRHPPNGPTNKRDIPLAVEGLVTIWGNNYWLKASFGTPPQTLGFILDFEPSNLEVIVSNGMGVPCSKDTYCELFGSFNTNESTTFHTLTYTEFIQTGDKYAYTDTFTVRDQVVKAMPVELFNIEEDSANALGLSPTNISFPYLLVDRGLTTSPSFSLCGDGGGTNQASILFGAVNTAKFDGPLQAFSLQGSHNTVSFQTDSLQLLTESNNTATEPARYTFPPTNLTLEPRSAYSYLPNTTLQHLYTDLNITMVELANDSPESSVLECSRQYTEKHTISLMIGNMTFSVPWDELFIPWTTDGLCQLAIQPITPGAYASGRGQLGVPFLRRMYIAIDYDNMFVGVAPLKQNPGSDNIVEIGTGPEIPDAVGEWPASVTAYTPAPTRTSTGGPVTRTSTGGVARGTGLLAKRELSLVVGFAGLALSQGI</sequence>
<dbReference type="OrthoDB" id="771136at2759"/>
<evidence type="ECO:0000313" key="6">
    <source>
        <dbReference type="Proteomes" id="UP000246702"/>
    </source>
</evidence>
<feature type="domain" description="Peptidase A1" evidence="4">
    <location>
        <begin position="64"/>
        <end position="379"/>
    </location>
</feature>
<keyword evidence="6" id="KW-1185">Reference proteome</keyword>
<dbReference type="InterPro" id="IPR001461">
    <property type="entry name" value="Aspartic_peptidase_A1"/>
</dbReference>
<feature type="chain" id="PRO_5016395843" evidence="3">
    <location>
        <begin position="24"/>
        <end position="461"/>
    </location>
</feature>
<keyword evidence="5" id="KW-0645">Protease</keyword>
<comment type="similarity">
    <text evidence="1">Belongs to the peptidase A1 family.</text>
</comment>
<name>A0A317W0L3_9EURO</name>
<dbReference type="Gene3D" id="2.40.70.10">
    <property type="entry name" value="Acid Proteases"/>
    <property type="match status" value="2"/>
</dbReference>
<reference evidence="5 6" key="1">
    <citation type="submission" date="2016-12" db="EMBL/GenBank/DDBJ databases">
        <title>The genomes of Aspergillus section Nigri reveals drivers in fungal speciation.</title>
        <authorList>
            <consortium name="DOE Joint Genome Institute"/>
            <person name="Vesth T.C."/>
            <person name="Nybo J."/>
            <person name="Theobald S."/>
            <person name="Brandl J."/>
            <person name="Frisvad J.C."/>
            <person name="Nielsen K.F."/>
            <person name="Lyhne E.K."/>
            <person name="Kogle M.E."/>
            <person name="Kuo A."/>
            <person name="Riley R."/>
            <person name="Clum A."/>
            <person name="Nolan M."/>
            <person name="Lipzen A."/>
            <person name="Salamov A."/>
            <person name="Henrissat B."/>
            <person name="Wiebenga A."/>
            <person name="De Vries R.P."/>
            <person name="Grigoriev I.V."/>
            <person name="Mortensen U.H."/>
            <person name="Andersen M.R."/>
            <person name="Baker S.E."/>
        </authorList>
    </citation>
    <scope>NUCLEOTIDE SEQUENCE [LARGE SCALE GENOMIC DNA]</scope>
    <source>
        <strain evidence="5 6">CBS 115572</strain>
    </source>
</reference>
<dbReference type="InterPro" id="IPR033121">
    <property type="entry name" value="PEPTIDASE_A1"/>
</dbReference>
<gene>
    <name evidence="5" type="ORF">BO94DRAFT_537562</name>
</gene>
<dbReference type="STRING" id="1450535.A0A317W0L3"/>
<dbReference type="Proteomes" id="UP000246702">
    <property type="component" value="Unassembled WGS sequence"/>
</dbReference>
<dbReference type="RefSeq" id="XP_025465097.1">
    <property type="nucleotide sequence ID" value="XM_025612300.1"/>
</dbReference>
<evidence type="ECO:0000259" key="4">
    <source>
        <dbReference type="PROSITE" id="PS51767"/>
    </source>
</evidence>
<dbReference type="SUPFAM" id="SSF50630">
    <property type="entry name" value="Acid proteases"/>
    <property type="match status" value="1"/>
</dbReference>